<dbReference type="AlphaFoldDB" id="A0A8D8KDC9"/>
<sequence length="129" mass="14369">MPPGIVHSLQSQAYRRAATGRRMRRRVASRADSCWRAAVANRPRRLCCLMRGRITSALVRVWSLPGWRVDVSLVCLSRAAWPRSCANPMPNLPKSCACRAGPRACVRVDFSSAWVLKGDRLSAIRPHGC</sequence>
<name>A0A8D8KDC9_CULPI</name>
<reference evidence="1" key="1">
    <citation type="submission" date="2021-05" db="EMBL/GenBank/DDBJ databases">
        <authorList>
            <person name="Alioto T."/>
            <person name="Alioto T."/>
            <person name="Gomez Garrido J."/>
        </authorList>
    </citation>
    <scope>NUCLEOTIDE SEQUENCE</scope>
</reference>
<accession>A0A8D8KDC9</accession>
<organism evidence="1">
    <name type="scientific">Culex pipiens</name>
    <name type="common">House mosquito</name>
    <dbReference type="NCBI Taxonomy" id="7175"/>
    <lineage>
        <taxon>Eukaryota</taxon>
        <taxon>Metazoa</taxon>
        <taxon>Ecdysozoa</taxon>
        <taxon>Arthropoda</taxon>
        <taxon>Hexapoda</taxon>
        <taxon>Insecta</taxon>
        <taxon>Pterygota</taxon>
        <taxon>Neoptera</taxon>
        <taxon>Endopterygota</taxon>
        <taxon>Diptera</taxon>
        <taxon>Nematocera</taxon>
        <taxon>Culicoidea</taxon>
        <taxon>Culicidae</taxon>
        <taxon>Culicinae</taxon>
        <taxon>Culicini</taxon>
        <taxon>Culex</taxon>
        <taxon>Culex</taxon>
    </lineage>
</organism>
<evidence type="ECO:0000313" key="1">
    <source>
        <dbReference type="EMBL" id="CAG6586848.1"/>
    </source>
</evidence>
<dbReference type="EMBL" id="HBUE01318366">
    <property type="protein sequence ID" value="CAG6586848.1"/>
    <property type="molecule type" value="Transcribed_RNA"/>
</dbReference>
<proteinExistence type="predicted"/>
<protein>
    <submittedName>
        <fullName evidence="1">(northern house mosquito) hypothetical protein</fullName>
    </submittedName>
</protein>
<dbReference type="EMBL" id="HBUE01211933">
    <property type="protein sequence ID" value="CAG6534901.1"/>
    <property type="molecule type" value="Transcribed_RNA"/>
</dbReference>